<name>A0ABS9J7G4_9FLAO</name>
<protein>
    <submittedName>
        <fullName evidence="1">Uncharacterized protein</fullName>
    </submittedName>
</protein>
<keyword evidence="2" id="KW-1185">Reference proteome</keyword>
<sequence length="260" mass="30779">MNIIKKIYNIISWPGRTFEKLNSYSQTKYQKGLSKRIARSYDLAKEKVSEQHKDSELNDEICIENKILIRDHRKFNYFDKFFQIESSDLDPQSKRRQSIHFLMQDLMQFPNQKREQHIADDLMGNLTQFLFDIKIHSLIEKKEIEESEFHEKALSNPKSKGGGRPPKNGVAPANLLIIKYAVIHKEYPGTKPGENDWEEFYQKLANEGGLTIGSIRNKFSQLYNQYEIYLKDNPKYRSTLIERQMLKEYPKAENFIKQYV</sequence>
<proteinExistence type="predicted"/>
<comment type="caution">
    <text evidence="1">The sequence shown here is derived from an EMBL/GenBank/DDBJ whole genome shotgun (WGS) entry which is preliminary data.</text>
</comment>
<gene>
    <name evidence="1" type="ORF">JM658_16145</name>
</gene>
<dbReference type="Proteomes" id="UP000829517">
    <property type="component" value="Unassembled WGS sequence"/>
</dbReference>
<reference evidence="1 2" key="1">
    <citation type="submission" date="2021-01" db="EMBL/GenBank/DDBJ databases">
        <title>Genome sequencing of Joostella atrarenae M1-2 (= KCTC 23194).</title>
        <authorList>
            <person name="Zakaria M.R."/>
            <person name="Lam M.Q."/>
            <person name="Chong C.S."/>
        </authorList>
    </citation>
    <scope>NUCLEOTIDE SEQUENCE [LARGE SCALE GENOMIC DNA]</scope>
    <source>
        <strain evidence="1 2">M1-2</strain>
    </source>
</reference>
<organism evidence="1 2">
    <name type="scientific">Joostella atrarenae</name>
    <dbReference type="NCBI Taxonomy" id="679257"/>
    <lineage>
        <taxon>Bacteria</taxon>
        <taxon>Pseudomonadati</taxon>
        <taxon>Bacteroidota</taxon>
        <taxon>Flavobacteriia</taxon>
        <taxon>Flavobacteriales</taxon>
        <taxon>Flavobacteriaceae</taxon>
        <taxon>Joostella</taxon>
    </lineage>
</organism>
<dbReference type="EMBL" id="JAETXX010000016">
    <property type="protein sequence ID" value="MCF8716362.1"/>
    <property type="molecule type" value="Genomic_DNA"/>
</dbReference>
<evidence type="ECO:0000313" key="2">
    <source>
        <dbReference type="Proteomes" id="UP000829517"/>
    </source>
</evidence>
<accession>A0ABS9J7G4</accession>
<evidence type="ECO:0000313" key="1">
    <source>
        <dbReference type="EMBL" id="MCF8716362.1"/>
    </source>
</evidence>
<dbReference type="RefSeq" id="WP_236960714.1">
    <property type="nucleotide sequence ID" value="NZ_JAETXX010000016.1"/>
</dbReference>